<comment type="caution">
    <text evidence="1">The sequence shown here is derived from an EMBL/GenBank/DDBJ whole genome shotgun (WGS) entry which is preliminary data.</text>
</comment>
<protein>
    <submittedName>
        <fullName evidence="1">Uncharacterized protein</fullName>
    </submittedName>
</protein>
<dbReference type="EMBL" id="JAGRRH010000018">
    <property type="protein sequence ID" value="KAG7350444.1"/>
    <property type="molecule type" value="Genomic_DNA"/>
</dbReference>
<evidence type="ECO:0000313" key="1">
    <source>
        <dbReference type="EMBL" id="KAG7350444.1"/>
    </source>
</evidence>
<sequence>MPFKAEIVEGVDNEIMVAFPAMDYNHYMNVDCFPDQFVSPKAKQQMDYCANNFNDKGKDLRLRYVVFKILPRADLKHPKVSVRGIFVNTELGKELELETKVFALKSKHSQMKKKLISWYVQWTFVVKDGEKERPRKIGKPKNISKMSMAARMMAEQMSAYDSDDSIIPDAKASS</sequence>
<dbReference type="AlphaFoldDB" id="A0A9K3PMH9"/>
<reference evidence="1" key="2">
    <citation type="submission" date="2021-04" db="EMBL/GenBank/DDBJ databases">
        <authorList>
            <person name="Podell S."/>
        </authorList>
    </citation>
    <scope>NUCLEOTIDE SEQUENCE</scope>
    <source>
        <strain evidence="1">Hildebrandi</strain>
    </source>
</reference>
<keyword evidence="2" id="KW-1185">Reference proteome</keyword>
<organism evidence="1 2">
    <name type="scientific">Nitzschia inconspicua</name>
    <dbReference type="NCBI Taxonomy" id="303405"/>
    <lineage>
        <taxon>Eukaryota</taxon>
        <taxon>Sar</taxon>
        <taxon>Stramenopiles</taxon>
        <taxon>Ochrophyta</taxon>
        <taxon>Bacillariophyta</taxon>
        <taxon>Bacillariophyceae</taxon>
        <taxon>Bacillariophycidae</taxon>
        <taxon>Bacillariales</taxon>
        <taxon>Bacillariaceae</taxon>
        <taxon>Nitzschia</taxon>
    </lineage>
</organism>
<name>A0A9K3PMH9_9STRA</name>
<accession>A0A9K3PMH9</accession>
<proteinExistence type="predicted"/>
<evidence type="ECO:0000313" key="2">
    <source>
        <dbReference type="Proteomes" id="UP000693970"/>
    </source>
</evidence>
<dbReference type="Proteomes" id="UP000693970">
    <property type="component" value="Unassembled WGS sequence"/>
</dbReference>
<reference evidence="1" key="1">
    <citation type="journal article" date="2021" name="Sci. Rep.">
        <title>Diploid genomic architecture of Nitzschia inconspicua, an elite biomass production diatom.</title>
        <authorList>
            <person name="Oliver A."/>
            <person name="Podell S."/>
            <person name="Pinowska A."/>
            <person name="Traller J.C."/>
            <person name="Smith S.R."/>
            <person name="McClure R."/>
            <person name="Beliaev A."/>
            <person name="Bohutskyi P."/>
            <person name="Hill E.A."/>
            <person name="Rabines A."/>
            <person name="Zheng H."/>
            <person name="Allen L.Z."/>
            <person name="Kuo A."/>
            <person name="Grigoriev I.V."/>
            <person name="Allen A.E."/>
            <person name="Hazlebeck D."/>
            <person name="Allen E.E."/>
        </authorList>
    </citation>
    <scope>NUCLEOTIDE SEQUENCE</scope>
    <source>
        <strain evidence="1">Hildebrandi</strain>
    </source>
</reference>
<gene>
    <name evidence="1" type="ORF">IV203_009804</name>
</gene>